<organism evidence="4 5">
    <name type="scientific">Trichonephila inaurata madagascariensis</name>
    <dbReference type="NCBI Taxonomy" id="2747483"/>
    <lineage>
        <taxon>Eukaryota</taxon>
        <taxon>Metazoa</taxon>
        <taxon>Ecdysozoa</taxon>
        <taxon>Arthropoda</taxon>
        <taxon>Chelicerata</taxon>
        <taxon>Arachnida</taxon>
        <taxon>Araneae</taxon>
        <taxon>Araneomorphae</taxon>
        <taxon>Entelegynae</taxon>
        <taxon>Araneoidea</taxon>
        <taxon>Nephilidae</taxon>
        <taxon>Trichonephila</taxon>
        <taxon>Trichonephila inaurata</taxon>
    </lineage>
</organism>
<comment type="caution">
    <text evidence="4">The sequence shown here is derived from an EMBL/GenBank/DDBJ whole genome shotgun (WGS) entry which is preliminary data.</text>
</comment>
<keyword evidence="5" id="KW-1185">Reference proteome</keyword>
<dbReference type="GO" id="GO:0003676">
    <property type="term" value="F:nucleic acid binding"/>
    <property type="evidence" value="ECO:0007669"/>
    <property type="project" value="InterPro"/>
</dbReference>
<reference evidence="4" key="1">
    <citation type="submission" date="2020-08" db="EMBL/GenBank/DDBJ databases">
        <title>Multicomponent nature underlies the extraordinary mechanical properties of spider dragline silk.</title>
        <authorList>
            <person name="Kono N."/>
            <person name="Nakamura H."/>
            <person name="Mori M."/>
            <person name="Yoshida Y."/>
            <person name="Ohtoshi R."/>
            <person name="Malay A.D."/>
            <person name="Moran D.A.P."/>
            <person name="Tomita M."/>
            <person name="Numata K."/>
            <person name="Arakawa K."/>
        </authorList>
    </citation>
    <scope>NUCLEOTIDE SEQUENCE</scope>
</reference>
<feature type="compositionally biased region" description="Basic and acidic residues" evidence="2">
    <location>
        <begin position="2632"/>
        <end position="2674"/>
    </location>
</feature>
<feature type="region of interest" description="Disordered" evidence="2">
    <location>
        <begin position="522"/>
        <end position="675"/>
    </location>
</feature>
<keyword evidence="1" id="KW-0175">Coiled coil</keyword>
<feature type="region of interest" description="Disordered" evidence="2">
    <location>
        <begin position="1930"/>
        <end position="1955"/>
    </location>
</feature>
<feature type="compositionally biased region" description="Polar residues" evidence="2">
    <location>
        <begin position="645"/>
        <end position="671"/>
    </location>
</feature>
<evidence type="ECO:0000313" key="4">
    <source>
        <dbReference type="EMBL" id="GFY71980.1"/>
    </source>
</evidence>
<feature type="compositionally biased region" description="Basic and acidic residues" evidence="2">
    <location>
        <begin position="575"/>
        <end position="607"/>
    </location>
</feature>
<dbReference type="PANTHER" id="PTHR15577">
    <property type="entry name" value="ZINC FINGER CONTAINING PROTEIN"/>
    <property type="match status" value="1"/>
</dbReference>
<gene>
    <name evidence="4" type="primary">Znf318</name>
    <name evidence="4" type="ORF">TNIN_309871</name>
</gene>
<feature type="coiled-coil region" evidence="1">
    <location>
        <begin position="1044"/>
        <end position="1074"/>
    </location>
</feature>
<proteinExistence type="predicted"/>
<feature type="compositionally biased region" description="Basic residues" evidence="2">
    <location>
        <begin position="621"/>
        <end position="636"/>
    </location>
</feature>
<feature type="domain" description="C2H2-type" evidence="3">
    <location>
        <begin position="1177"/>
        <end position="1199"/>
    </location>
</feature>
<dbReference type="InterPro" id="IPR013087">
    <property type="entry name" value="Znf_C2H2_type"/>
</dbReference>
<evidence type="ECO:0000256" key="1">
    <source>
        <dbReference type="SAM" id="Coils"/>
    </source>
</evidence>
<name>A0A8X6YFI7_9ARAC</name>
<accession>A0A8X6YFI7</accession>
<dbReference type="OrthoDB" id="6433008at2759"/>
<feature type="compositionally biased region" description="Polar residues" evidence="2">
    <location>
        <begin position="1933"/>
        <end position="1953"/>
    </location>
</feature>
<dbReference type="GO" id="GO:0008270">
    <property type="term" value="F:zinc ion binding"/>
    <property type="evidence" value="ECO:0007669"/>
    <property type="project" value="InterPro"/>
</dbReference>
<feature type="region of interest" description="Disordered" evidence="2">
    <location>
        <begin position="908"/>
        <end position="984"/>
    </location>
</feature>
<dbReference type="GO" id="GO:0045893">
    <property type="term" value="P:positive regulation of DNA-templated transcription"/>
    <property type="evidence" value="ECO:0007669"/>
    <property type="project" value="TreeGrafter"/>
</dbReference>
<evidence type="ECO:0000256" key="2">
    <source>
        <dbReference type="SAM" id="MobiDB-lite"/>
    </source>
</evidence>
<sequence>MARCPNTTPLRGILRDTDRNVLQSFQQRTATDSQQVNPHDKEKNYSFVNEANMPIFADAESSIPSSSFKSGVKSHNINADLYAQAMAAKSNLGLLDTTPFSSSLAALQDYGNFKSHSSQKKLLTSPFQSMRAHNVLPHSPASQSSVDLQNEMSLSYKNTNTEQSTTFKSIMDLNLNTVEDEDEFLYGEANILPDIASFNQGVDFNTQTNSTDAYMSDDELQGIEAPNFGNPLSSVEGKSNISTWKKASGWDIKDGTVNSSVNINTVKPCEKEPSLISKQYKVDSETHCYSPLEQNSNDYNKLSMLYYKSQEKTRQGQYPEASFELLKTTPTAFASYANNSLSPPNFFTFLSDNKNTHISSNLLKKQPNNDRAAKNGSIYQDKMNYENVVDKTKYSYEHEESVNKSASKESVNFPKLLINLEQDKISTRRTVHVNSPSKLENQPSSYNNVRMKNFQSINEVLQSKTTETRRVACNELKNNITKIASLDHKDEADSVNLNNDIRSIFKHSLETNKKEQISNVVSDKYSVKQGDKSRKQRSPEKLMSLSCGSRGRSPESIRRRSPGHRYRSRDYSPYYRDHDRSPHRSHDSSRYRPRDHSPRYHSRESPDRGSPGHSSRSRERSPRRRNRYHSRGRSPRHSSLEKRSYSPQDQSPVQYPSSEKCSRLKGNTSPEPITKNALKRTHVLVCDELTDKPTSSSVRKVVNSLEEKLGGHTGSLSETISKNSDEIAFKRGKIDDTEGVFQNPLHSSENNMNTFKIISNSSVTVQSLNKSEIQLDLPKADTGFSTNDKDLNVATITSWAATTRPPVPVSASPQLNIPNTLQYGISYPQQTVPILPHMYPQYSYETPSVLPLPPDIFYSPMVPPPVSTTTPFTYPPMPTSTSKASNIHRCLKPIPIANSVENINLPKSEATQSQSQEDPPDWSTNQSTTAKLKNKVQFRMSVLRNLPKSETTQSQYQEDPPELSKSKPSTAKLKNKTSHMQKDSIERKGGLVQRYRNLLKERDIMLKTLRNTSDHTVEIRNLKMEMESKVKSNTEYKFLLSCCAKSFENANEKLNSYIEKAKRLNADVKKLQSKINPKFLQFILPSSEKTQKQIENTLVSYVCFDMADHWCAECNEKFASIPKVIEHLHQKTHLQHEDPFKIVTSEPVKEATEKNKNALFVPVKGVEFIKPLSGFYCSLCEEPLVNQSYAEKHVRGTNHMINYKNFLLENPVYEEKRRIFKKIATLSSRLEGKQKIFKAASKCLIQENQKFNAEALKKMPDDSQEKLPEKLEESNINVQNQKEGGVKLKLTNEKTKSLETNTIKVPDAKPKQTVVYIGRAPNYKPRNKSNDKNSFLEKKKKAIVEKVEEQYDYDSFYAVSEKPEKQSCAILQPLDSVSLDSKNLDSLPISKISVHPKGIEENEAKDISCEKEPKDISCEKEPIETELDESDKIKQVVCLKRNETVAVDCLSKAEANKLDSESASNKSDNPIEHQTNEHFMNEAPKNTMNEISISQGVVNLSEIELPLETSFPEKNIEIPNAAPEPKRRNSLTEEEKDFLLLNIDKSDMEPIAVPRPPPSVLIQTHSDVAKLPPFPPPLQVPPPNIVSQVPPPNIAPFVPPPNIISNIPPPNIAAQIPPPNIAAQIPPPSIASNLSSPDIVVPTCNFTSEQKHFDPVFFTETSILSHKIYPSVFEQPQTHILPKVQNTDVIDMEIENTDEIEFGPDYLIENEGIPCSVKPSDNVSVSTQSAVVPIIEELPASSLSSVSLITTESYISPTSTIAPIVLEENEIVKHYPMSTTPEQENENDFSEVVIDKSNGDDDKIMLTELLSLLMDAVAANLKDSDEDKDIHNKKVQVSELFPIETTESSDSRNDQSNSICIDPEREDFERADNPNNFHVVERTVIDDKSDEMSNGSLTEKCYNMNWKLTTNSSDDQNNNSDGLLNERHKENATKASSRTVSSKGFTLSQNTSEEMPELTGEILNAVISITNDDLNHSFAYTTEFHPPEHIALSTAQEGNEMDTDIYVEECSINQKLSDGSSNSYSAANAENSNERLFDSLSSFSNFVDSLKNKELKKEINSTEQLNDCSPNFLNYRNGGLVNKDSENEGISKDISPETVYLKVENTSTNVILPQNRKESIEITGEMQNNSTVPFCGKITQSSNGTLVNSLQKGSTSLKNKNKLVENKEVDDDLEIIAEYDCCYKSLVKRKKRRSVHEIVELDSEPEEMEVKENPQGIPCVNFTCISKVNNDEKLTSSFINLCSQRSIIKEQHISAFKEMEALTSTPTTSEKEKMHVNQKAYNNTSKRNESFDEKPLKSLDNTQEIFMSKEINQIVKNNESFLNSNEKLLNKDFTCQEKVNASVNEMPHGKSSITYVNSQFEQNHSDNLCIKQENVTSSPCEPENENNSSCFNVINIKDPEMILMQSDSVVSSLEPSNTDKEVQHAQNLEISNEEDMHYHNELSPVESSGSSNIVTTYGENVKFVIKKEETIRNEVIMHSNFRDSKERTAAEENRTPGCKNVSSKPLPFIKVEIKSEETAELFMNETTEIGGYIATPHFPLKTEIKEKNDSCMGFFDESMQQNLTHSLDKGFTVVTQKCFQGSTSHFNESKALEILNDNSQELKREVSVPLLKKYDTDEILSDMSADGPPILSERDESSSQHNKKEPKDSDSVTKADSFEAEENEQKKKERKNNSDTDEYETED</sequence>
<feature type="compositionally biased region" description="Basic and acidic residues" evidence="2">
    <location>
        <begin position="525"/>
        <end position="540"/>
    </location>
</feature>
<dbReference type="InterPro" id="IPR003604">
    <property type="entry name" value="Matrin/U1-like-C_Znf_C2H2"/>
</dbReference>
<dbReference type="EMBL" id="BMAV01019194">
    <property type="protein sequence ID" value="GFY71980.1"/>
    <property type="molecule type" value="Genomic_DNA"/>
</dbReference>
<evidence type="ECO:0000313" key="5">
    <source>
        <dbReference type="Proteomes" id="UP000886998"/>
    </source>
</evidence>
<dbReference type="Proteomes" id="UP000886998">
    <property type="component" value="Unassembled WGS sequence"/>
</dbReference>
<feature type="compositionally biased region" description="Polar residues" evidence="2">
    <location>
        <begin position="948"/>
        <end position="957"/>
    </location>
</feature>
<dbReference type="GO" id="GO:0005654">
    <property type="term" value="C:nucleoplasm"/>
    <property type="evidence" value="ECO:0007669"/>
    <property type="project" value="TreeGrafter"/>
</dbReference>
<evidence type="ECO:0000259" key="3">
    <source>
        <dbReference type="PROSITE" id="PS00028"/>
    </source>
</evidence>
<dbReference type="GO" id="GO:0045892">
    <property type="term" value="P:negative regulation of DNA-templated transcription"/>
    <property type="evidence" value="ECO:0007669"/>
    <property type="project" value="TreeGrafter"/>
</dbReference>
<dbReference type="InterPro" id="IPR055309">
    <property type="entry name" value="Znf318-like"/>
</dbReference>
<feature type="compositionally biased region" description="Polar residues" evidence="2">
    <location>
        <begin position="909"/>
        <end position="931"/>
    </location>
</feature>
<dbReference type="PROSITE" id="PS00028">
    <property type="entry name" value="ZINC_FINGER_C2H2_1"/>
    <property type="match status" value="2"/>
</dbReference>
<dbReference type="PANTHER" id="PTHR15577:SF2">
    <property type="entry name" value="ZINC FINGER PROTEIN 318"/>
    <property type="match status" value="1"/>
</dbReference>
<feature type="domain" description="C2H2-type" evidence="3">
    <location>
        <begin position="1111"/>
        <end position="1133"/>
    </location>
</feature>
<protein>
    <submittedName>
        <fullName evidence="4">Zinc finger protein 318</fullName>
    </submittedName>
</protein>
<dbReference type="SMART" id="SM00451">
    <property type="entry name" value="ZnF_U1"/>
    <property type="match status" value="2"/>
</dbReference>
<feature type="region of interest" description="Disordered" evidence="2">
    <location>
        <begin position="2619"/>
        <end position="2683"/>
    </location>
</feature>